<dbReference type="Proteomes" id="UP000198559">
    <property type="component" value="Unassembled WGS sequence"/>
</dbReference>
<evidence type="ECO:0000313" key="1">
    <source>
        <dbReference type="EMBL" id="SEH56588.1"/>
    </source>
</evidence>
<organism evidence="1 2">
    <name type="scientific">Bathymodiolus azoricus thioautotrophic gill symbiont</name>
    <dbReference type="NCBI Taxonomy" id="235205"/>
    <lineage>
        <taxon>Bacteria</taxon>
        <taxon>Pseudomonadati</taxon>
        <taxon>Pseudomonadota</taxon>
        <taxon>Gammaproteobacteria</taxon>
        <taxon>sulfur-oxidizing symbionts</taxon>
    </lineage>
</organism>
<name>A0A1H6J3W9_9GAMM</name>
<evidence type="ECO:0000313" key="2">
    <source>
        <dbReference type="Proteomes" id="UP000198559"/>
    </source>
</evidence>
<accession>A0A1H6J3W9</accession>
<protein>
    <submittedName>
        <fullName evidence="1">CRISPR-associated protein, YPO2467 family</fullName>
    </submittedName>
</protein>
<sequence length="74" mass="8501">MLSPKMDSLRYILALGLRTLTLQTGNEYQNKIGLKDDELAVLIGSKAINDLHYKDKVSELKNQLNRFRVRARIV</sequence>
<dbReference type="AlphaFoldDB" id="A0A1H6J3W9"/>
<gene>
    <name evidence="1" type="ORF">BAZSYMB_GCONTIG01844_0</name>
</gene>
<dbReference type="EMBL" id="CVUD02000025">
    <property type="protein sequence ID" value="SEH56588.1"/>
    <property type="molecule type" value="Genomic_DNA"/>
</dbReference>
<reference evidence="2" key="1">
    <citation type="submission" date="2016-06" db="EMBL/GenBank/DDBJ databases">
        <authorList>
            <person name="Petersen J."/>
            <person name="Sayavedra L."/>
        </authorList>
    </citation>
    <scope>NUCLEOTIDE SEQUENCE [LARGE SCALE GENOMIC DNA]</scope>
    <source>
        <strain evidence="2">BazSymB</strain>
    </source>
</reference>
<dbReference type="STRING" id="235205.BAZSYMB_GCONTIG01844_0"/>
<proteinExistence type="predicted"/>